<dbReference type="CDD" id="cd00060">
    <property type="entry name" value="FHA"/>
    <property type="match status" value="1"/>
</dbReference>
<gene>
    <name evidence="3" type="ORF">WMO41_10315</name>
</gene>
<feature type="compositionally biased region" description="Basic and acidic residues" evidence="1">
    <location>
        <begin position="334"/>
        <end position="349"/>
    </location>
</feature>
<reference evidence="3 4" key="1">
    <citation type="submission" date="2024-03" db="EMBL/GenBank/DDBJ databases">
        <title>Human intestinal bacterial collection.</title>
        <authorList>
            <person name="Pauvert C."/>
            <person name="Hitch T.C.A."/>
            <person name="Clavel T."/>
        </authorList>
    </citation>
    <scope>NUCLEOTIDE SEQUENCE [LARGE SCALE GENOMIC DNA]</scope>
    <source>
        <strain evidence="3 4">CLA-AP-H27</strain>
    </source>
</reference>
<evidence type="ECO:0000259" key="2">
    <source>
        <dbReference type="PROSITE" id="PS50006"/>
    </source>
</evidence>
<organism evidence="3 4">
    <name type="scientific">Ventrimonas faecis</name>
    <dbReference type="NCBI Taxonomy" id="3133170"/>
    <lineage>
        <taxon>Bacteria</taxon>
        <taxon>Bacillati</taxon>
        <taxon>Bacillota</taxon>
        <taxon>Clostridia</taxon>
        <taxon>Lachnospirales</taxon>
        <taxon>Lachnospiraceae</taxon>
        <taxon>Ventrimonas</taxon>
    </lineage>
</organism>
<dbReference type="PROSITE" id="PS50006">
    <property type="entry name" value="FHA_DOMAIN"/>
    <property type="match status" value="1"/>
</dbReference>
<feature type="region of interest" description="Disordered" evidence="1">
    <location>
        <begin position="333"/>
        <end position="356"/>
    </location>
</feature>
<dbReference type="Pfam" id="PF00498">
    <property type="entry name" value="FHA"/>
    <property type="match status" value="1"/>
</dbReference>
<protein>
    <submittedName>
        <fullName evidence="3">DUF6382 domain-containing protein</fullName>
    </submittedName>
</protein>
<accession>A0ABV1HMJ5</accession>
<dbReference type="Gene3D" id="2.60.200.20">
    <property type="match status" value="1"/>
</dbReference>
<feature type="region of interest" description="Disordered" evidence="1">
    <location>
        <begin position="182"/>
        <end position="203"/>
    </location>
</feature>
<comment type="caution">
    <text evidence="3">The sequence shown here is derived from an EMBL/GenBank/DDBJ whole genome shotgun (WGS) entry which is preliminary data.</text>
</comment>
<keyword evidence="4" id="KW-1185">Reference proteome</keyword>
<dbReference type="SUPFAM" id="SSF49879">
    <property type="entry name" value="SMAD/FHA domain"/>
    <property type="match status" value="1"/>
</dbReference>
<feature type="domain" description="FHA" evidence="2">
    <location>
        <begin position="394"/>
        <end position="444"/>
    </location>
</feature>
<name>A0ABV1HMJ5_9FIRM</name>
<evidence type="ECO:0000313" key="3">
    <source>
        <dbReference type="EMBL" id="MEQ2563545.1"/>
    </source>
</evidence>
<dbReference type="InterPro" id="IPR045962">
    <property type="entry name" value="DUF6382"/>
</dbReference>
<evidence type="ECO:0000313" key="4">
    <source>
        <dbReference type="Proteomes" id="UP001437460"/>
    </source>
</evidence>
<dbReference type="EMBL" id="JBBMFJ010000020">
    <property type="protein sequence ID" value="MEQ2563545.1"/>
    <property type="molecule type" value="Genomic_DNA"/>
</dbReference>
<proteinExistence type="predicted"/>
<dbReference type="SMART" id="SM00240">
    <property type="entry name" value="FHA"/>
    <property type="match status" value="1"/>
</dbReference>
<dbReference type="RefSeq" id="WP_349229672.1">
    <property type="nucleotide sequence ID" value="NZ_JBBMFJ010000020.1"/>
</dbReference>
<evidence type="ECO:0000256" key="1">
    <source>
        <dbReference type="SAM" id="MobiDB-lite"/>
    </source>
</evidence>
<dbReference type="Pfam" id="PF19909">
    <property type="entry name" value="DUF6382"/>
    <property type="match status" value="1"/>
</dbReference>
<dbReference type="Proteomes" id="UP001437460">
    <property type="component" value="Unassembled WGS sequence"/>
</dbReference>
<sequence length="468" mass="53930">MKTSYQRELKRNYLIVEMEKSDTREEPPFEQKMLEQNQIDGILRFQVRQKDEEIRFFYEITSKQPLSRLLEGQTIQAEQIRALILGIARSLDHMEQYLISEKSVLLDPEYLYVDPESLKVWLCLVPGLECDFPEDYSRLLEYLLGKVDHRDKESVVLAYGLYQETRKENYGMADILRLAQQKSGVSGPNHKSGDGSRLSTPAGLEIPQTTERSRIEEKSSELVFRKRKNGEGEIENRTGSGKKVQMNKQENSWQLGKVRGNQIQTDAQEESAGLFGKWRQRRKERKEEKERELERAMQMPWDTIAFDGGSTEEWGNPEGNGRAEYKAAYGSEHGGFRNDLNRREDKQRPGEAVAAQSSDTILLNGEMNGTAAQVKRLTALDPGAEDIVIAYYPFIIGKQENLVDYVLHRETVSRLHLRIDRKEDRYYVQDLNSTNGTMAGGHMLENNEIMEIWDGVEISIAGARYRFE</sequence>
<dbReference type="InterPro" id="IPR008984">
    <property type="entry name" value="SMAD_FHA_dom_sf"/>
</dbReference>
<dbReference type="InterPro" id="IPR000253">
    <property type="entry name" value="FHA_dom"/>
</dbReference>